<evidence type="ECO:0000256" key="3">
    <source>
        <dbReference type="ARBA" id="ARBA00022729"/>
    </source>
</evidence>
<feature type="signal peptide" evidence="6">
    <location>
        <begin position="1"/>
        <end position="19"/>
    </location>
</feature>
<evidence type="ECO:0000256" key="2">
    <source>
        <dbReference type="ARBA" id="ARBA00006275"/>
    </source>
</evidence>
<dbReference type="Pfam" id="PF14322">
    <property type="entry name" value="SusD-like_3"/>
    <property type="match status" value="1"/>
</dbReference>
<keyword evidence="5" id="KW-0998">Cell outer membrane</keyword>
<sequence length="530" mass="60406">MNHTIKIFLVLLLAMVSYGCDDFLEEAPRSEISLDQFFTEPEHAQNAINSLYRTGAPQLYTSGGVYSGKQAMYGQYMSGFFDNEYKGQEPYIQFAQQLTLNAINTDGFMNDIWSGMYASIARANNAIRYIPETPGLSETEANRLMAEARFFRAFAYFYLVRLYGEVPLISEPYESLENLYQEKNSVSEVYDLIVQDLTFAVNEGGLSDNSMVNNAYRVTRGAAATLLSDVYLTMSGFPLQEDHYADAATMARQVINSGSYSLVQNDLMENGEVDFANSAYNKIRRDEALAEEYVYVVEFMVGIDNSTYPQWSYPVALTSEVTYAITNGAYQPVDEFLWGYDAENDLRLQNKQYFHTTYTDDEGNETTFPPTPYIWHDTEALFETATSGKDARIYGYSEVLLLAAEAIAQSEGVTAEAVNYLAQVRSRAYWKQDMETIEQELSGLSTEAFVQEVWKERYRELVFDFKLWFDMTRTRTYPLTSEAGNGDITFVNLVGQENTWGQTFQDKHLLLPIPDRELQRNPQLVQNTGY</sequence>
<feature type="domain" description="RagB/SusD" evidence="7">
    <location>
        <begin position="340"/>
        <end position="530"/>
    </location>
</feature>
<dbReference type="CDD" id="cd08977">
    <property type="entry name" value="SusD"/>
    <property type="match status" value="1"/>
</dbReference>
<dbReference type="Gene3D" id="1.25.40.390">
    <property type="match status" value="1"/>
</dbReference>
<evidence type="ECO:0000256" key="4">
    <source>
        <dbReference type="ARBA" id="ARBA00023136"/>
    </source>
</evidence>
<dbReference type="InterPro" id="IPR011990">
    <property type="entry name" value="TPR-like_helical_dom_sf"/>
</dbReference>
<dbReference type="GO" id="GO:0009279">
    <property type="term" value="C:cell outer membrane"/>
    <property type="evidence" value="ECO:0007669"/>
    <property type="project" value="UniProtKB-SubCell"/>
</dbReference>
<gene>
    <name evidence="9" type="ORF">K4G66_20570</name>
</gene>
<keyword evidence="3 6" id="KW-0732">Signal</keyword>
<comment type="subcellular location">
    <subcellularLocation>
        <location evidence="1">Cell outer membrane</location>
    </subcellularLocation>
</comment>
<protein>
    <submittedName>
        <fullName evidence="9">RagB/SusD family nutrient uptake outer membrane protein</fullName>
    </submittedName>
</protein>
<evidence type="ECO:0000256" key="5">
    <source>
        <dbReference type="ARBA" id="ARBA00023237"/>
    </source>
</evidence>
<name>A0AA49GIF0_9BACT</name>
<evidence type="ECO:0000313" key="9">
    <source>
        <dbReference type="EMBL" id="WKN34772.1"/>
    </source>
</evidence>
<feature type="chain" id="PRO_5041261956" evidence="6">
    <location>
        <begin position="20"/>
        <end position="530"/>
    </location>
</feature>
<reference evidence="9" key="2">
    <citation type="journal article" date="2024" name="Antonie Van Leeuwenhoek">
        <title>Roseihalotalea indica gen. nov., sp. nov., a halophilic Bacteroidetes from mesopelagic Southwest Indian Ocean with higher carbohydrate metabolic potential.</title>
        <authorList>
            <person name="Chen B."/>
            <person name="Zhang M."/>
            <person name="Lin D."/>
            <person name="Ye J."/>
            <person name="Tang K."/>
        </authorList>
    </citation>
    <scope>NUCLEOTIDE SEQUENCE</scope>
    <source>
        <strain evidence="9">TK19036</strain>
    </source>
</reference>
<evidence type="ECO:0000256" key="6">
    <source>
        <dbReference type="SAM" id="SignalP"/>
    </source>
</evidence>
<reference evidence="9" key="1">
    <citation type="journal article" date="2023" name="Comput. Struct. Biotechnol. J.">
        <title>Discovery of a novel marine Bacteroidetes with a rich repertoire of carbohydrate-active enzymes.</title>
        <authorList>
            <person name="Chen B."/>
            <person name="Liu G."/>
            <person name="Chen Q."/>
            <person name="Wang H."/>
            <person name="Liu L."/>
            <person name="Tang K."/>
        </authorList>
    </citation>
    <scope>NUCLEOTIDE SEQUENCE</scope>
    <source>
        <strain evidence="9">TK19036</strain>
    </source>
</reference>
<dbReference type="InterPro" id="IPR033985">
    <property type="entry name" value="SusD-like_N"/>
</dbReference>
<dbReference type="PROSITE" id="PS51257">
    <property type="entry name" value="PROKAR_LIPOPROTEIN"/>
    <property type="match status" value="1"/>
</dbReference>
<evidence type="ECO:0000256" key="1">
    <source>
        <dbReference type="ARBA" id="ARBA00004442"/>
    </source>
</evidence>
<feature type="domain" description="SusD-like N-terminal" evidence="8">
    <location>
        <begin position="22"/>
        <end position="232"/>
    </location>
</feature>
<proteinExistence type="inferred from homology"/>
<organism evidence="9">
    <name type="scientific">Roseihalotalea indica</name>
    <dbReference type="NCBI Taxonomy" id="2867963"/>
    <lineage>
        <taxon>Bacteria</taxon>
        <taxon>Pseudomonadati</taxon>
        <taxon>Bacteroidota</taxon>
        <taxon>Cytophagia</taxon>
        <taxon>Cytophagales</taxon>
        <taxon>Catalimonadaceae</taxon>
        <taxon>Roseihalotalea</taxon>
    </lineage>
</organism>
<accession>A0AA49GIF0</accession>
<keyword evidence="4" id="KW-0472">Membrane</keyword>
<dbReference type="Pfam" id="PF07980">
    <property type="entry name" value="SusD_RagB"/>
    <property type="match status" value="1"/>
</dbReference>
<dbReference type="InterPro" id="IPR012944">
    <property type="entry name" value="SusD_RagB_dom"/>
</dbReference>
<evidence type="ECO:0000259" key="7">
    <source>
        <dbReference type="Pfam" id="PF07980"/>
    </source>
</evidence>
<comment type="similarity">
    <text evidence="2">Belongs to the SusD family.</text>
</comment>
<dbReference type="EMBL" id="CP120682">
    <property type="protein sequence ID" value="WKN34772.1"/>
    <property type="molecule type" value="Genomic_DNA"/>
</dbReference>
<dbReference type="SUPFAM" id="SSF48452">
    <property type="entry name" value="TPR-like"/>
    <property type="match status" value="1"/>
</dbReference>
<dbReference type="AlphaFoldDB" id="A0AA49GIF0"/>
<evidence type="ECO:0000259" key="8">
    <source>
        <dbReference type="Pfam" id="PF14322"/>
    </source>
</evidence>